<dbReference type="Proteomes" id="UP000011645">
    <property type="component" value="Unassembled WGS sequence"/>
</dbReference>
<evidence type="ECO:0000313" key="2">
    <source>
        <dbReference type="EMBL" id="ADJ16935.1"/>
    </source>
</evidence>
<protein>
    <submittedName>
        <fullName evidence="2">Transcriptional regulator, PadR-like family protein</fullName>
    </submittedName>
</protein>
<evidence type="ECO:0000259" key="1">
    <source>
        <dbReference type="Pfam" id="PF03551"/>
    </source>
</evidence>
<dbReference type="InterPro" id="IPR036390">
    <property type="entry name" value="WH_DNA-bd_sf"/>
</dbReference>
<keyword evidence="2" id="KW-0614">Plasmid</keyword>
<dbReference type="SUPFAM" id="SSF46785">
    <property type="entry name" value="Winged helix' DNA-binding domain"/>
    <property type="match status" value="1"/>
</dbReference>
<sequence length="96" mass="11197">MYDLTGFQRDLLYVIGGLDDPHGLALKAELEGYYDKEIQHGRLYPNLDTLVDKGLVEKSQQDRRTNLYKLTARGQRELSARREWEQQYLHDTLNAA</sequence>
<dbReference type="PATRIC" id="fig|795797.18.peg.3502"/>
<geneLocation type="plasmid" evidence="2 4">
    <name>2</name>
</geneLocation>
<dbReference type="GeneID" id="9421382"/>
<dbReference type="eggNOG" id="arCOG00005">
    <property type="taxonomic scope" value="Archaea"/>
</dbReference>
<dbReference type="OrthoDB" id="190025at2157"/>
<feature type="domain" description="Transcription regulator PadR N-terminal" evidence="1">
    <location>
        <begin position="11"/>
        <end position="79"/>
    </location>
</feature>
<evidence type="ECO:0000313" key="3">
    <source>
        <dbReference type="EMBL" id="ELY38628.1"/>
    </source>
</evidence>
<keyword evidence="5" id="KW-1185">Reference proteome</keyword>
<reference evidence="3 5" key="2">
    <citation type="journal article" date="2014" name="PLoS Genet.">
        <title>Phylogenetically driven sequencing of extremely halophilic archaea reveals strategies for static and dynamic osmo-response.</title>
        <authorList>
            <person name="Becker E.A."/>
            <person name="Seitzer P.M."/>
            <person name="Tritt A."/>
            <person name="Larsen D."/>
            <person name="Krusor M."/>
            <person name="Yao A.I."/>
            <person name="Wu D."/>
            <person name="Madern D."/>
            <person name="Eisen J.A."/>
            <person name="Darling A.E."/>
            <person name="Facciotti M.T."/>
        </authorList>
    </citation>
    <scope>NUCLEOTIDE SEQUENCE [LARGE SCALE GENOMIC DNA]</scope>
    <source>
        <strain evidence="3">B3</strain>
        <strain evidence="5">DSM 18796 / CECT 7217 / JCM 14584 / KCTC 4019 / B3</strain>
    </source>
</reference>
<dbReference type="InterPro" id="IPR005149">
    <property type="entry name" value="Tscrpt_reg_PadR_N"/>
</dbReference>
<proteinExistence type="predicted"/>
<reference evidence="2 4" key="1">
    <citation type="journal article" date="2010" name="J. Bacteriol.">
        <title>Complete genome sequence of Halalkalicoccus jeotgali B3(T), an extremely halophilic archaeon.</title>
        <authorList>
            <person name="Roh S.W."/>
            <person name="Nam Y.D."/>
            <person name="Nam S.H."/>
            <person name="Choi S.H."/>
            <person name="Park H.S."/>
            <person name="Bae J.W."/>
        </authorList>
    </citation>
    <scope>NUCLEOTIDE SEQUENCE [LARGE SCALE GENOMIC DNA]</scope>
    <source>
        <strain evidence="2">B3</strain>
        <strain evidence="4">DSM 18796 / CECT 7217 / JCM 14584 / KCTC 4019 / B3</strain>
        <plasmid evidence="4">2</plasmid>
    </source>
</reference>
<name>D8JC28_HALJB</name>
<dbReference type="Proteomes" id="UP000000390">
    <property type="component" value="Plasmid 2"/>
</dbReference>
<organism evidence="2 4">
    <name type="scientific">Halalkalicoccus jeotgali (strain DSM 18796 / CECT 7217 / JCM 14584 / KCTC 4019 / B3)</name>
    <dbReference type="NCBI Taxonomy" id="795797"/>
    <lineage>
        <taxon>Archaea</taxon>
        <taxon>Methanobacteriati</taxon>
        <taxon>Methanobacteriota</taxon>
        <taxon>Stenosarchaea group</taxon>
        <taxon>Halobacteria</taxon>
        <taxon>Halobacteriales</taxon>
        <taxon>Halococcaceae</taxon>
        <taxon>Halalkalicoccus</taxon>
    </lineage>
</organism>
<dbReference type="HOGENOM" id="CLU_151709_0_0_2"/>
<dbReference type="InterPro" id="IPR036388">
    <property type="entry name" value="WH-like_DNA-bd_sf"/>
</dbReference>
<dbReference type="Pfam" id="PF03551">
    <property type="entry name" value="PadR"/>
    <property type="match status" value="1"/>
</dbReference>
<evidence type="ECO:0000313" key="4">
    <source>
        <dbReference type="Proteomes" id="UP000000390"/>
    </source>
</evidence>
<dbReference type="RefSeq" id="WP_008415490.1">
    <property type="nucleotide sequence ID" value="NC_014299.1"/>
</dbReference>
<gene>
    <name evidence="2" type="ordered locus">HacjB3_17963</name>
    <name evidence="3" type="ORF">C497_06799</name>
</gene>
<evidence type="ECO:0000313" key="5">
    <source>
        <dbReference type="Proteomes" id="UP000011645"/>
    </source>
</evidence>
<dbReference type="AlphaFoldDB" id="D8JC28"/>
<dbReference type="KEGG" id="hje:HacjB3_17963"/>
<accession>D8JC28</accession>
<dbReference type="EMBL" id="CP002064">
    <property type="protein sequence ID" value="ADJ16935.1"/>
    <property type="molecule type" value="Genomic_DNA"/>
</dbReference>
<dbReference type="Gene3D" id="1.10.10.10">
    <property type="entry name" value="Winged helix-like DNA-binding domain superfamily/Winged helix DNA-binding domain"/>
    <property type="match status" value="1"/>
</dbReference>
<dbReference type="EMBL" id="AOHV01000020">
    <property type="protein sequence ID" value="ELY38628.1"/>
    <property type="molecule type" value="Genomic_DNA"/>
</dbReference>